<name>A0A820BAV9_9BILA</name>
<protein>
    <submittedName>
        <fullName evidence="2">Uncharacterized protein</fullName>
    </submittedName>
</protein>
<evidence type="ECO:0000256" key="1">
    <source>
        <dbReference type="SAM" id="MobiDB-lite"/>
    </source>
</evidence>
<feature type="non-terminal residue" evidence="2">
    <location>
        <position position="330"/>
    </location>
</feature>
<organism evidence="2 3">
    <name type="scientific">Rotaria sordida</name>
    <dbReference type="NCBI Taxonomy" id="392033"/>
    <lineage>
        <taxon>Eukaryota</taxon>
        <taxon>Metazoa</taxon>
        <taxon>Spiralia</taxon>
        <taxon>Gnathifera</taxon>
        <taxon>Rotifera</taxon>
        <taxon>Eurotatoria</taxon>
        <taxon>Bdelloidea</taxon>
        <taxon>Philodinida</taxon>
        <taxon>Philodinidae</taxon>
        <taxon>Rotaria</taxon>
    </lineage>
</organism>
<feature type="region of interest" description="Disordered" evidence="1">
    <location>
        <begin position="1"/>
        <end position="30"/>
    </location>
</feature>
<evidence type="ECO:0000313" key="3">
    <source>
        <dbReference type="Proteomes" id="UP000663836"/>
    </source>
</evidence>
<comment type="caution">
    <text evidence="2">The sequence shown here is derived from an EMBL/GenBank/DDBJ whole genome shotgun (WGS) entry which is preliminary data.</text>
</comment>
<dbReference type="EMBL" id="CAJOBD010013370">
    <property type="protein sequence ID" value="CAF4189783.1"/>
    <property type="molecule type" value="Genomic_DNA"/>
</dbReference>
<sequence>MQDDFELDSGRKNSEYEKSDSSSEDEVAVSHEQDHIKKRLNDVFSILKIETIIDTRNSDILCSQVNQACELLQIMRDNILKDKKKNTELLEEDKSLSLTLTEKNELINGLKKLYHVSNKQEQIRLLTIAPTGWGRQKLQKFFDSSERQARRSLEIRASKGVLGSSEDLRGNKLLDKAVAEAVIKFYEEDWISRISTNKSDVLLIKKQPVPKRFMLLTMGEAFEQFKINFPQHVIGRSKFFDLKPRHVQPTRFHDTCCCIYHENFDLLLKGDEDETAEWTNWKRTDKRVALQQITGTVSLLLDCIDEQWKVFLSHHYYTRTQQSYTANIKE</sequence>
<dbReference type="PANTHER" id="PTHR46601">
    <property type="entry name" value="ULP_PROTEASE DOMAIN-CONTAINING PROTEIN"/>
    <property type="match status" value="1"/>
</dbReference>
<dbReference type="Proteomes" id="UP000663836">
    <property type="component" value="Unassembled WGS sequence"/>
</dbReference>
<gene>
    <name evidence="2" type="ORF">JBS370_LOCUS35961</name>
</gene>
<dbReference type="AlphaFoldDB" id="A0A820BAV9"/>
<evidence type="ECO:0000313" key="2">
    <source>
        <dbReference type="EMBL" id="CAF4189783.1"/>
    </source>
</evidence>
<accession>A0A820BAV9</accession>
<reference evidence="2" key="1">
    <citation type="submission" date="2021-02" db="EMBL/GenBank/DDBJ databases">
        <authorList>
            <person name="Nowell W R."/>
        </authorList>
    </citation>
    <scope>NUCLEOTIDE SEQUENCE</scope>
</reference>
<feature type="compositionally biased region" description="Basic and acidic residues" evidence="1">
    <location>
        <begin position="8"/>
        <end position="21"/>
    </location>
</feature>
<dbReference type="PANTHER" id="PTHR46601:SF1">
    <property type="entry name" value="ADF-H DOMAIN-CONTAINING PROTEIN"/>
    <property type="match status" value="1"/>
</dbReference>
<proteinExistence type="predicted"/>